<dbReference type="NCBIfam" id="NF008528">
    <property type="entry name" value="PRK11463.1-2"/>
    <property type="match status" value="1"/>
</dbReference>
<evidence type="ECO:0000313" key="4">
    <source>
        <dbReference type="Proteomes" id="UP000315628"/>
    </source>
</evidence>
<dbReference type="Proteomes" id="UP000315628">
    <property type="component" value="Unassembled WGS sequence"/>
</dbReference>
<keyword evidence="2" id="KW-0472">Membrane</keyword>
<feature type="compositionally biased region" description="Gly residues" evidence="1">
    <location>
        <begin position="138"/>
        <end position="149"/>
    </location>
</feature>
<reference evidence="3 4" key="1">
    <citation type="submission" date="2019-06" db="EMBL/GenBank/DDBJ databases">
        <title>Sequencing the genomes of 1000 actinobacteria strains.</title>
        <authorList>
            <person name="Klenk H.-P."/>
        </authorList>
    </citation>
    <scope>NUCLEOTIDE SEQUENCE [LARGE SCALE GENOMIC DNA]</scope>
    <source>
        <strain evidence="3 4">DSM 18935</strain>
    </source>
</reference>
<keyword evidence="2" id="KW-1133">Transmembrane helix</keyword>
<feature type="transmembrane region" description="Helical" evidence="2">
    <location>
        <begin position="24"/>
        <end position="43"/>
    </location>
</feature>
<dbReference type="EMBL" id="VIUW01000005">
    <property type="protein sequence ID" value="TWD13236.1"/>
    <property type="molecule type" value="Genomic_DNA"/>
</dbReference>
<dbReference type="AlphaFoldDB" id="A0A560W6I6"/>
<keyword evidence="4" id="KW-1185">Reference proteome</keyword>
<dbReference type="PANTHER" id="PTHR35335">
    <property type="entry name" value="UPF0716 PROTEIN FXSA"/>
    <property type="match status" value="1"/>
</dbReference>
<sequence length="165" mass="17202">MLALLVGLVVLELAVIAAVGEWIGALRTVLALVALSLLGMWMLRREGARTWRELRRATRSGQMPSTQIADAILVLVGGALLVAPGFVSDAVGLVLILPFTRPLARPVLAAAIGRRVFRDLGVIQVRTTSGSSAAGTSGTAGSGRPGRAGGQRRDGEDVIEGEIIE</sequence>
<keyword evidence="2" id="KW-0812">Transmembrane</keyword>
<evidence type="ECO:0000256" key="2">
    <source>
        <dbReference type="SAM" id="Phobius"/>
    </source>
</evidence>
<feature type="region of interest" description="Disordered" evidence="1">
    <location>
        <begin position="130"/>
        <end position="165"/>
    </location>
</feature>
<accession>A0A560W6I6</accession>
<evidence type="ECO:0000256" key="1">
    <source>
        <dbReference type="SAM" id="MobiDB-lite"/>
    </source>
</evidence>
<evidence type="ECO:0000313" key="3">
    <source>
        <dbReference type="EMBL" id="TWD13236.1"/>
    </source>
</evidence>
<dbReference type="GO" id="GO:0016020">
    <property type="term" value="C:membrane"/>
    <property type="evidence" value="ECO:0007669"/>
    <property type="project" value="InterPro"/>
</dbReference>
<proteinExistence type="predicted"/>
<dbReference type="Pfam" id="PF04186">
    <property type="entry name" value="FxsA"/>
    <property type="match status" value="1"/>
</dbReference>
<name>A0A560W6I6_9MICO</name>
<comment type="caution">
    <text evidence="3">The sequence shown here is derived from an EMBL/GenBank/DDBJ whole genome shotgun (WGS) entry which is preliminary data.</text>
</comment>
<gene>
    <name evidence="3" type="ORF">FB557_2624</name>
</gene>
<dbReference type="InterPro" id="IPR007313">
    <property type="entry name" value="FxsA"/>
</dbReference>
<feature type="transmembrane region" description="Helical" evidence="2">
    <location>
        <begin position="64"/>
        <end position="84"/>
    </location>
</feature>
<protein>
    <submittedName>
        <fullName evidence="3">UPF0716 protein FxsA</fullName>
    </submittedName>
</protein>
<dbReference type="PANTHER" id="PTHR35335:SF1">
    <property type="entry name" value="UPF0716 PROTEIN FXSA"/>
    <property type="match status" value="1"/>
</dbReference>
<organism evidence="3 4">
    <name type="scientific">Marihabitans asiaticum</name>
    <dbReference type="NCBI Taxonomy" id="415218"/>
    <lineage>
        <taxon>Bacteria</taxon>
        <taxon>Bacillati</taxon>
        <taxon>Actinomycetota</taxon>
        <taxon>Actinomycetes</taxon>
        <taxon>Micrococcales</taxon>
        <taxon>Intrasporangiaceae</taxon>
        <taxon>Marihabitans</taxon>
    </lineage>
</organism>